<comment type="catalytic activity">
    <reaction evidence="8">
        <text>L-aspartate + L-glutamine + ATP + H2O = L-asparagine + L-glutamate + AMP + diphosphate + H(+)</text>
        <dbReference type="Rhea" id="RHEA:12228"/>
        <dbReference type="ChEBI" id="CHEBI:15377"/>
        <dbReference type="ChEBI" id="CHEBI:15378"/>
        <dbReference type="ChEBI" id="CHEBI:29985"/>
        <dbReference type="ChEBI" id="CHEBI:29991"/>
        <dbReference type="ChEBI" id="CHEBI:30616"/>
        <dbReference type="ChEBI" id="CHEBI:33019"/>
        <dbReference type="ChEBI" id="CHEBI:58048"/>
        <dbReference type="ChEBI" id="CHEBI:58359"/>
        <dbReference type="ChEBI" id="CHEBI:456215"/>
        <dbReference type="EC" id="6.3.5.4"/>
    </reaction>
</comment>
<dbReference type="PIRSF" id="PIRSF001589">
    <property type="entry name" value="Asn_synthetase_glu-h"/>
    <property type="match status" value="1"/>
</dbReference>
<dbReference type="InterPro" id="IPR006426">
    <property type="entry name" value="Asn_synth_AEB"/>
</dbReference>
<protein>
    <recommendedName>
        <fullName evidence="3">asparagine synthase (glutamine-hydrolyzing)</fullName>
        <ecNumber evidence="3">6.3.5.4</ecNumber>
    </recommendedName>
</protein>
<dbReference type="NCBIfam" id="TIGR03104">
    <property type="entry name" value="trio_amidotrans"/>
    <property type="match status" value="1"/>
</dbReference>
<dbReference type="EC" id="6.3.5.4" evidence="3"/>
<evidence type="ECO:0000256" key="1">
    <source>
        <dbReference type="ARBA" id="ARBA00005187"/>
    </source>
</evidence>
<gene>
    <name evidence="10" type="ORF">GCM10022197_06960</name>
</gene>
<dbReference type="PANTHER" id="PTHR43284:SF1">
    <property type="entry name" value="ASPARAGINE SYNTHETASE"/>
    <property type="match status" value="1"/>
</dbReference>
<dbReference type="InterPro" id="IPR033738">
    <property type="entry name" value="AsnB_N"/>
</dbReference>
<dbReference type="PANTHER" id="PTHR43284">
    <property type="entry name" value="ASPARAGINE SYNTHETASE (GLUTAMINE-HYDROLYZING)"/>
    <property type="match status" value="1"/>
</dbReference>
<organism evidence="10 11">
    <name type="scientific">Microlunatus spumicola</name>
    <dbReference type="NCBI Taxonomy" id="81499"/>
    <lineage>
        <taxon>Bacteria</taxon>
        <taxon>Bacillati</taxon>
        <taxon>Actinomycetota</taxon>
        <taxon>Actinomycetes</taxon>
        <taxon>Propionibacteriales</taxon>
        <taxon>Propionibacteriaceae</taxon>
        <taxon>Microlunatus</taxon>
    </lineage>
</organism>
<evidence type="ECO:0000256" key="8">
    <source>
        <dbReference type="ARBA" id="ARBA00048741"/>
    </source>
</evidence>
<dbReference type="InterPro" id="IPR017932">
    <property type="entry name" value="GATase_2_dom"/>
</dbReference>
<evidence type="ECO:0000256" key="7">
    <source>
        <dbReference type="ARBA" id="ARBA00022962"/>
    </source>
</evidence>
<feature type="domain" description="Glutamine amidotransferase type-2" evidence="9">
    <location>
        <begin position="2"/>
        <end position="214"/>
    </location>
</feature>
<accession>A0ABP6WS09</accession>
<dbReference type="InterPro" id="IPR051786">
    <property type="entry name" value="ASN_synthetase/amidase"/>
</dbReference>
<dbReference type="Proteomes" id="UP001500767">
    <property type="component" value="Unassembled WGS sequence"/>
</dbReference>
<keyword evidence="5" id="KW-0067">ATP-binding</keyword>
<evidence type="ECO:0000259" key="9">
    <source>
        <dbReference type="PROSITE" id="PS51278"/>
    </source>
</evidence>
<evidence type="ECO:0000256" key="3">
    <source>
        <dbReference type="ARBA" id="ARBA00012737"/>
    </source>
</evidence>
<dbReference type="PROSITE" id="PS51278">
    <property type="entry name" value="GATASE_TYPE_2"/>
    <property type="match status" value="1"/>
</dbReference>
<keyword evidence="6" id="KW-0061">Asparagine biosynthesis</keyword>
<keyword evidence="7" id="KW-0315">Glutamine amidotransferase</keyword>
<dbReference type="InterPro" id="IPR029055">
    <property type="entry name" value="Ntn_hydrolases_N"/>
</dbReference>
<dbReference type="Gene3D" id="3.60.20.10">
    <property type="entry name" value="Glutamine Phosphoribosylpyrophosphate, subunit 1, domain 1"/>
    <property type="match status" value="1"/>
</dbReference>
<dbReference type="SUPFAM" id="SSF56235">
    <property type="entry name" value="N-terminal nucleophile aminohydrolases (Ntn hydrolases)"/>
    <property type="match status" value="1"/>
</dbReference>
<evidence type="ECO:0000313" key="11">
    <source>
        <dbReference type="Proteomes" id="UP001500767"/>
    </source>
</evidence>
<comment type="pathway">
    <text evidence="1">Amino-acid biosynthesis; L-asparagine biosynthesis; L-asparagine from L-aspartate (L-Gln route): step 1/1.</text>
</comment>
<dbReference type="InterPro" id="IPR014729">
    <property type="entry name" value="Rossmann-like_a/b/a_fold"/>
</dbReference>
<dbReference type="Pfam" id="PF13537">
    <property type="entry name" value="GATase_7"/>
    <property type="match status" value="1"/>
</dbReference>
<evidence type="ECO:0000256" key="2">
    <source>
        <dbReference type="ARBA" id="ARBA00005752"/>
    </source>
</evidence>
<keyword evidence="11" id="KW-1185">Reference proteome</keyword>
<evidence type="ECO:0000256" key="4">
    <source>
        <dbReference type="ARBA" id="ARBA00022741"/>
    </source>
</evidence>
<sequence length="594" mass="64210">MCGLSGEIRFDGRSADVTACGCVTEAMAHRGPDGSGLWARGPVVLGHRRLSIIDLSAAGGQPMVDSPLGLTVAFNGCIYNYRDLRAELEGHGHRFFSTSDTEVIGKAYAQWGTSCVDHFLGMFAFAVVEHASGRLVLARDRLGIKPLYLDQTAARLRFASSLPALLAGGGTDTSIDPVALACYMTFHSIVPPPRTILNGVKKLPPATVRVVEPDGTWTERTYWKPAFSRDAAQAGWSDRDWEEALLESLRVAVDRRMVADVPVGVLLSGGIDSSLVVALLAQAGQHDLKTFSIGFEASGGESGDEFEYSSLVAKRFGTDHHRILIDDSRLLPGVDATIAAMSEPMVSHDCVAFYLLSEDVAKSVKVVQSGQGADEVLGGYDWYPPLAGVPRADAAEAYADVFFDRRWSAMPSLVSPDWLIDHDAPSELVAQGFAEPGAETAVDAALRSDTTVMLVDDPVKRVDNMTMAWGLEARVPFLDHELVELAGRIPPGLKLADGGKGVLKRAARGVVPDEVIDRTKGYFPVPAIRQLQGPMLEKVRDALSSDAARRRGLFRDETVQALLSDPNRTRTRLGSNALWQLGLLEMWLQHHGVG</sequence>
<name>A0ABP6WS09_9ACTN</name>
<proteinExistence type="inferred from homology"/>
<dbReference type="CDD" id="cd00712">
    <property type="entry name" value="AsnB"/>
    <property type="match status" value="1"/>
</dbReference>
<dbReference type="InterPro" id="IPR001962">
    <property type="entry name" value="Asn_synthase"/>
</dbReference>
<dbReference type="Pfam" id="PF00733">
    <property type="entry name" value="Asn_synthase"/>
    <property type="match status" value="1"/>
</dbReference>
<evidence type="ECO:0000256" key="5">
    <source>
        <dbReference type="ARBA" id="ARBA00022840"/>
    </source>
</evidence>
<comment type="caution">
    <text evidence="10">The sequence shown here is derived from an EMBL/GenBank/DDBJ whole genome shotgun (WGS) entry which is preliminary data.</text>
</comment>
<keyword evidence="6" id="KW-0028">Amino-acid biosynthesis</keyword>
<dbReference type="CDD" id="cd01991">
    <property type="entry name" value="Asn_synthase_B_C"/>
    <property type="match status" value="1"/>
</dbReference>
<dbReference type="Gene3D" id="3.40.50.620">
    <property type="entry name" value="HUPs"/>
    <property type="match status" value="1"/>
</dbReference>
<reference evidence="11" key="1">
    <citation type="journal article" date="2019" name="Int. J. Syst. Evol. Microbiol.">
        <title>The Global Catalogue of Microorganisms (GCM) 10K type strain sequencing project: providing services to taxonomists for standard genome sequencing and annotation.</title>
        <authorList>
            <consortium name="The Broad Institute Genomics Platform"/>
            <consortium name="The Broad Institute Genome Sequencing Center for Infectious Disease"/>
            <person name="Wu L."/>
            <person name="Ma J."/>
        </authorList>
    </citation>
    <scope>NUCLEOTIDE SEQUENCE [LARGE SCALE GENOMIC DNA]</scope>
    <source>
        <strain evidence="11">JCM 16540</strain>
    </source>
</reference>
<dbReference type="NCBIfam" id="TIGR01536">
    <property type="entry name" value="asn_synth_AEB"/>
    <property type="match status" value="1"/>
</dbReference>
<dbReference type="EMBL" id="BAAAYR010000001">
    <property type="protein sequence ID" value="GAA3554441.1"/>
    <property type="molecule type" value="Genomic_DNA"/>
</dbReference>
<evidence type="ECO:0000313" key="10">
    <source>
        <dbReference type="EMBL" id="GAA3554441.1"/>
    </source>
</evidence>
<dbReference type="InterPro" id="IPR017535">
    <property type="entry name" value="Asparagine_synth"/>
</dbReference>
<keyword evidence="4" id="KW-0547">Nucleotide-binding</keyword>
<dbReference type="SUPFAM" id="SSF52402">
    <property type="entry name" value="Adenine nucleotide alpha hydrolases-like"/>
    <property type="match status" value="1"/>
</dbReference>
<comment type="similarity">
    <text evidence="2">Belongs to the asparagine synthetase family.</text>
</comment>
<evidence type="ECO:0000256" key="6">
    <source>
        <dbReference type="ARBA" id="ARBA00022888"/>
    </source>
</evidence>